<feature type="binding site" evidence="11">
    <location>
        <position position="262"/>
    </location>
    <ligand>
        <name>FMN</name>
        <dbReference type="ChEBI" id="CHEBI:58210"/>
    </ligand>
</feature>
<feature type="binding site" evidence="11">
    <location>
        <position position="168"/>
    </location>
    <ligand>
        <name>substrate</name>
    </ligand>
</feature>
<evidence type="ECO:0000256" key="1">
    <source>
        <dbReference type="ARBA" id="ARBA00003125"/>
    </source>
</evidence>
<dbReference type="GO" id="GO:0044205">
    <property type="term" value="P:'de novo' UMP biosynthetic process"/>
    <property type="evidence" value="ECO:0007669"/>
    <property type="project" value="UniProtKB-UniRule"/>
</dbReference>
<keyword evidence="9 11" id="KW-0472">Membrane</keyword>
<feature type="binding site" evidence="11">
    <location>
        <position position="239"/>
    </location>
    <ligand>
        <name>FMN</name>
        <dbReference type="ChEBI" id="CHEBI:58210"/>
    </ligand>
</feature>
<dbReference type="GO" id="GO:0005737">
    <property type="term" value="C:cytoplasm"/>
    <property type="evidence" value="ECO:0007669"/>
    <property type="project" value="InterPro"/>
</dbReference>
<evidence type="ECO:0000256" key="6">
    <source>
        <dbReference type="ARBA" id="ARBA00022643"/>
    </source>
</evidence>
<dbReference type="RefSeq" id="WP_188661849.1">
    <property type="nucleotide sequence ID" value="NZ_BMHV01000004.1"/>
</dbReference>
<feature type="binding site" evidence="11">
    <location>
        <position position="211"/>
    </location>
    <ligand>
        <name>FMN</name>
        <dbReference type="ChEBI" id="CHEBI:58210"/>
    </ligand>
</feature>
<keyword evidence="8 11" id="KW-0560">Oxidoreductase</keyword>
<evidence type="ECO:0000256" key="2">
    <source>
        <dbReference type="ARBA" id="ARBA00004370"/>
    </source>
</evidence>
<evidence type="ECO:0000259" key="13">
    <source>
        <dbReference type="Pfam" id="PF01180"/>
    </source>
</evidence>
<feature type="domain" description="Dihydroorotate dehydrogenase catalytic" evidence="13">
    <location>
        <begin position="43"/>
        <end position="334"/>
    </location>
</feature>
<feature type="binding site" evidence="11">
    <location>
        <position position="291"/>
    </location>
    <ligand>
        <name>FMN</name>
        <dbReference type="ChEBI" id="CHEBI:58210"/>
    </ligand>
</feature>
<evidence type="ECO:0000256" key="4">
    <source>
        <dbReference type="ARBA" id="ARBA00005359"/>
    </source>
</evidence>
<organism evidence="14 15">
    <name type="scientific">Terasakiella brassicae</name>
    <dbReference type="NCBI Taxonomy" id="1634917"/>
    <lineage>
        <taxon>Bacteria</taxon>
        <taxon>Pseudomonadati</taxon>
        <taxon>Pseudomonadota</taxon>
        <taxon>Alphaproteobacteria</taxon>
        <taxon>Rhodospirillales</taxon>
        <taxon>Terasakiellaceae</taxon>
        <taxon>Terasakiella</taxon>
    </lineage>
</organism>
<comment type="pathway">
    <text evidence="3 11">Pyrimidine metabolism; UMP biosynthesis via de novo pathway; orotate from (S)-dihydroorotate (quinone route): step 1/1.</text>
</comment>
<evidence type="ECO:0000256" key="8">
    <source>
        <dbReference type="ARBA" id="ARBA00023002"/>
    </source>
</evidence>
<dbReference type="EC" id="1.3.5.2" evidence="11"/>
<evidence type="ECO:0000313" key="14">
    <source>
        <dbReference type="EMBL" id="GGF56829.1"/>
    </source>
</evidence>
<dbReference type="PANTHER" id="PTHR48109:SF4">
    <property type="entry name" value="DIHYDROOROTATE DEHYDROGENASE (QUINONE), MITOCHONDRIAL"/>
    <property type="match status" value="1"/>
</dbReference>
<keyword evidence="6 11" id="KW-0288">FMN</keyword>
<dbReference type="PIRSF" id="PIRSF000164">
    <property type="entry name" value="DHO_oxidase"/>
    <property type="match status" value="1"/>
</dbReference>
<reference evidence="14" key="1">
    <citation type="journal article" date="2014" name="Int. J. Syst. Evol. Microbiol.">
        <title>Complete genome sequence of Corynebacterium casei LMG S-19264T (=DSM 44701T), isolated from a smear-ripened cheese.</title>
        <authorList>
            <consortium name="US DOE Joint Genome Institute (JGI-PGF)"/>
            <person name="Walter F."/>
            <person name="Albersmeier A."/>
            <person name="Kalinowski J."/>
            <person name="Ruckert C."/>
        </authorList>
    </citation>
    <scope>NUCLEOTIDE SEQUENCE</scope>
    <source>
        <strain evidence="14">CGMCC 1.15254</strain>
    </source>
</reference>
<dbReference type="InterPro" id="IPR005719">
    <property type="entry name" value="Dihydroorotate_DH_2"/>
</dbReference>
<feature type="compositionally biased region" description="Basic and acidic residues" evidence="12">
    <location>
        <begin position="244"/>
        <end position="256"/>
    </location>
</feature>
<evidence type="ECO:0000256" key="7">
    <source>
        <dbReference type="ARBA" id="ARBA00022975"/>
    </source>
</evidence>
<feature type="binding site" evidence="11">
    <location>
        <position position="173"/>
    </location>
    <ligand>
        <name>substrate</name>
    </ligand>
</feature>
<dbReference type="InterPro" id="IPR005720">
    <property type="entry name" value="Dihydroorotate_DH_cat"/>
</dbReference>
<dbReference type="GO" id="GO:0005886">
    <property type="term" value="C:plasma membrane"/>
    <property type="evidence" value="ECO:0007669"/>
    <property type="project" value="UniProtKB-SubCell"/>
</dbReference>
<evidence type="ECO:0000256" key="11">
    <source>
        <dbReference type="HAMAP-Rule" id="MF_00225"/>
    </source>
</evidence>
<protein>
    <recommendedName>
        <fullName evidence="11">Dihydroorotate dehydrogenase (quinone)</fullName>
        <ecNumber evidence="11">1.3.5.2</ecNumber>
    </recommendedName>
    <alternativeName>
        <fullName evidence="11">DHOdehase</fullName>
        <shortName evidence="11">DHOD</shortName>
        <shortName evidence="11">DHODase</shortName>
    </alternativeName>
    <alternativeName>
        <fullName evidence="11">Dihydroorotate oxidase</fullName>
    </alternativeName>
</protein>
<evidence type="ECO:0000256" key="10">
    <source>
        <dbReference type="ARBA" id="ARBA00048639"/>
    </source>
</evidence>
<feature type="binding site" evidence="11">
    <location>
        <begin position="109"/>
        <end position="113"/>
    </location>
    <ligand>
        <name>substrate</name>
    </ligand>
</feature>
<dbReference type="InterPro" id="IPR013785">
    <property type="entry name" value="Aldolase_TIM"/>
</dbReference>
<feature type="binding site" evidence="11">
    <location>
        <position position="64"/>
    </location>
    <ligand>
        <name>substrate</name>
    </ligand>
</feature>
<accession>A0A917BS09</accession>
<sequence>MGLYKLCAPMLYKLSPETLHGIAIKALKSGLMPKTSPVSDPILNQTIWGLDFYNPIGLAAGFDKNAEVPDAILKQGFGFTEIGSVTPRAQPGNPQPRLFRLLEDKAVINRMGFNNQGLYAVAERLKKRQRKGIVGANLGKNKTQEDAVSDYVVGTRALAPLSDYLVVNVSSPNTPGLRALQSKDQLAELLKAVLIARNEVVATGKAPLLLKVAPDLTDEDKADIVDVALETGIDGMIISNTTIERPDSLRSEHKGEGGGLSGQPLFEPSTQVLKEIAKIVDGRIPLIGVGGISNADQAYEKIRAGASLVQLYSALIYDGLELVGEINRGLVERLMVDGYTNITQAIGADL</sequence>
<dbReference type="NCBIfam" id="NF003652">
    <property type="entry name" value="PRK05286.2-5"/>
    <property type="match status" value="1"/>
</dbReference>
<gene>
    <name evidence="11 14" type="primary">pyrD</name>
    <name evidence="14" type="ORF">GCM10011332_07850</name>
</gene>
<evidence type="ECO:0000256" key="12">
    <source>
        <dbReference type="SAM" id="MobiDB-lite"/>
    </source>
</evidence>
<comment type="similarity">
    <text evidence="4 11">Belongs to the dihydroorotate dehydrogenase family. Type 2 subfamily.</text>
</comment>
<comment type="subcellular location">
    <subcellularLocation>
        <location evidence="11">Cell membrane</location>
        <topology evidence="11">Peripheral membrane protein</topology>
    </subcellularLocation>
    <subcellularLocation>
        <location evidence="2">Membrane</location>
    </subcellularLocation>
</comment>
<feature type="active site" description="Nucleophile" evidence="11">
    <location>
        <position position="171"/>
    </location>
</feature>
<keyword evidence="11" id="KW-1003">Cell membrane</keyword>
<dbReference type="CDD" id="cd04738">
    <property type="entry name" value="DHOD_2_like"/>
    <property type="match status" value="1"/>
</dbReference>
<name>A0A917BS09_9PROT</name>
<dbReference type="InterPro" id="IPR001295">
    <property type="entry name" value="Dihydroorotate_DH_CS"/>
</dbReference>
<dbReference type="NCBIfam" id="NF003645">
    <property type="entry name" value="PRK05286.1-2"/>
    <property type="match status" value="1"/>
</dbReference>
<evidence type="ECO:0000256" key="9">
    <source>
        <dbReference type="ARBA" id="ARBA00023136"/>
    </source>
</evidence>
<feature type="binding site" evidence="11">
    <location>
        <position position="137"/>
    </location>
    <ligand>
        <name>FMN</name>
        <dbReference type="ChEBI" id="CHEBI:58210"/>
    </ligand>
</feature>
<feature type="binding site" evidence="11">
    <location>
        <position position="84"/>
    </location>
    <ligand>
        <name>FMN</name>
        <dbReference type="ChEBI" id="CHEBI:58210"/>
    </ligand>
</feature>
<dbReference type="Proteomes" id="UP000632498">
    <property type="component" value="Unassembled WGS sequence"/>
</dbReference>
<comment type="cofactor">
    <cofactor evidence="11">
        <name>FMN</name>
        <dbReference type="ChEBI" id="CHEBI:58210"/>
    </cofactor>
    <text evidence="11">Binds 1 FMN per subunit.</text>
</comment>
<dbReference type="PROSITE" id="PS00912">
    <property type="entry name" value="DHODEHASE_2"/>
    <property type="match status" value="1"/>
</dbReference>
<dbReference type="GO" id="GO:0006207">
    <property type="term" value="P:'de novo' pyrimidine nucleobase biosynthetic process"/>
    <property type="evidence" value="ECO:0007669"/>
    <property type="project" value="UniProtKB-UniRule"/>
</dbReference>
<dbReference type="GO" id="GO:0106430">
    <property type="term" value="F:dihydroorotate dehydrogenase (quinone) activity"/>
    <property type="evidence" value="ECO:0007669"/>
    <property type="project" value="UniProtKB-EC"/>
</dbReference>
<feature type="region of interest" description="Disordered" evidence="12">
    <location>
        <begin position="244"/>
        <end position="263"/>
    </location>
</feature>
<dbReference type="InterPro" id="IPR050074">
    <property type="entry name" value="DHO_dehydrogenase"/>
</dbReference>
<evidence type="ECO:0000256" key="3">
    <source>
        <dbReference type="ARBA" id="ARBA00005161"/>
    </source>
</evidence>
<keyword evidence="15" id="KW-1185">Reference proteome</keyword>
<dbReference type="NCBIfam" id="TIGR01036">
    <property type="entry name" value="pyrD_sub2"/>
    <property type="match status" value="1"/>
</dbReference>
<comment type="subunit">
    <text evidence="11">Monomer.</text>
</comment>
<evidence type="ECO:0000256" key="5">
    <source>
        <dbReference type="ARBA" id="ARBA00022630"/>
    </source>
</evidence>
<proteinExistence type="inferred from homology"/>
<dbReference type="AlphaFoldDB" id="A0A917BS09"/>
<keyword evidence="7 11" id="KW-0665">Pyrimidine biosynthesis</keyword>
<feature type="binding site" evidence="11">
    <location>
        <begin position="60"/>
        <end position="64"/>
    </location>
    <ligand>
        <name>FMN</name>
        <dbReference type="ChEBI" id="CHEBI:58210"/>
    </ligand>
</feature>
<feature type="binding site" evidence="11">
    <location>
        <position position="168"/>
    </location>
    <ligand>
        <name>FMN</name>
        <dbReference type="ChEBI" id="CHEBI:58210"/>
    </ligand>
</feature>
<dbReference type="EMBL" id="BMHV01000004">
    <property type="protein sequence ID" value="GGF56829.1"/>
    <property type="molecule type" value="Genomic_DNA"/>
</dbReference>
<keyword evidence="5 11" id="KW-0285">Flavoprotein</keyword>
<dbReference type="Pfam" id="PF01180">
    <property type="entry name" value="DHO_dh"/>
    <property type="match status" value="1"/>
</dbReference>
<comment type="catalytic activity">
    <reaction evidence="10 11">
        <text>(S)-dihydroorotate + a quinone = orotate + a quinol</text>
        <dbReference type="Rhea" id="RHEA:30187"/>
        <dbReference type="ChEBI" id="CHEBI:24646"/>
        <dbReference type="ChEBI" id="CHEBI:30839"/>
        <dbReference type="ChEBI" id="CHEBI:30864"/>
        <dbReference type="ChEBI" id="CHEBI:132124"/>
        <dbReference type="EC" id="1.3.5.2"/>
    </reaction>
</comment>
<dbReference type="PROSITE" id="PS00911">
    <property type="entry name" value="DHODEHASE_1"/>
    <property type="match status" value="1"/>
</dbReference>
<dbReference type="HAMAP" id="MF_00225">
    <property type="entry name" value="DHO_dh_type2"/>
    <property type="match status" value="1"/>
</dbReference>
<dbReference type="SUPFAM" id="SSF51395">
    <property type="entry name" value="FMN-linked oxidoreductases"/>
    <property type="match status" value="1"/>
</dbReference>
<comment type="function">
    <text evidence="1 11">Catalyzes the conversion of dihydroorotate to orotate with quinone as electron acceptor.</text>
</comment>
<dbReference type="PANTHER" id="PTHR48109">
    <property type="entry name" value="DIHYDROOROTATE DEHYDROGENASE (QUINONE), MITOCHONDRIAL-RELATED"/>
    <property type="match status" value="1"/>
</dbReference>
<reference evidence="14" key="2">
    <citation type="submission" date="2020-09" db="EMBL/GenBank/DDBJ databases">
        <authorList>
            <person name="Sun Q."/>
            <person name="Zhou Y."/>
        </authorList>
    </citation>
    <scope>NUCLEOTIDE SEQUENCE</scope>
    <source>
        <strain evidence="14">CGMCC 1.15254</strain>
    </source>
</reference>
<dbReference type="InterPro" id="IPR012135">
    <property type="entry name" value="Dihydroorotate_DH_1_2"/>
</dbReference>
<comment type="caution">
    <text evidence="14">The sequence shown here is derived from an EMBL/GenBank/DDBJ whole genome shotgun (WGS) entry which is preliminary data.</text>
</comment>
<evidence type="ECO:0000313" key="15">
    <source>
        <dbReference type="Proteomes" id="UP000632498"/>
    </source>
</evidence>
<dbReference type="Gene3D" id="3.20.20.70">
    <property type="entry name" value="Aldolase class I"/>
    <property type="match status" value="1"/>
</dbReference>
<feature type="binding site" evidence="11">
    <location>
        <begin position="240"/>
        <end position="241"/>
    </location>
    <ligand>
        <name>substrate</name>
    </ligand>
</feature>
<feature type="binding site" evidence="11">
    <location>
        <begin position="312"/>
        <end position="313"/>
    </location>
    <ligand>
        <name>FMN</name>
        <dbReference type="ChEBI" id="CHEBI:58210"/>
    </ligand>
</feature>